<proteinExistence type="predicted"/>
<gene>
    <name evidence="2" type="ORF">MBOT_01090</name>
</gene>
<dbReference type="AlphaFoldDB" id="A0A7I9XS22"/>
<feature type="region of interest" description="Disordered" evidence="1">
    <location>
        <begin position="59"/>
        <end position="94"/>
    </location>
</feature>
<sequence>MTLNPSGNAPTITSRTYRKIRAKQRIDRAQLTIHADRGSSMTSKPVAFLLADLVVTQSHSRPQLSNDNAPHDPGQGTFPSLINDGSPREFHALK</sequence>
<evidence type="ECO:0000313" key="2">
    <source>
        <dbReference type="EMBL" id="GFG72744.1"/>
    </source>
</evidence>
<organism evidence="2 3">
    <name type="scientific">Mycobacterium botniense</name>
    <dbReference type="NCBI Taxonomy" id="84962"/>
    <lineage>
        <taxon>Bacteria</taxon>
        <taxon>Bacillati</taxon>
        <taxon>Actinomycetota</taxon>
        <taxon>Actinomycetes</taxon>
        <taxon>Mycobacteriales</taxon>
        <taxon>Mycobacteriaceae</taxon>
        <taxon>Mycobacterium</taxon>
    </lineage>
</organism>
<comment type="caution">
    <text evidence="2">The sequence shown here is derived from an EMBL/GenBank/DDBJ whole genome shotgun (WGS) entry which is preliminary data.</text>
</comment>
<reference evidence="2 3" key="1">
    <citation type="journal article" date="2019" name="Emerg. Microbes Infect.">
        <title>Comprehensive subspecies identification of 175 nontuberculous mycobacteria species based on 7547 genomic profiles.</title>
        <authorList>
            <person name="Matsumoto Y."/>
            <person name="Kinjo T."/>
            <person name="Motooka D."/>
            <person name="Nabeya D."/>
            <person name="Jung N."/>
            <person name="Uechi K."/>
            <person name="Horii T."/>
            <person name="Iida T."/>
            <person name="Fujita J."/>
            <person name="Nakamura S."/>
        </authorList>
    </citation>
    <scope>NUCLEOTIDE SEQUENCE [LARGE SCALE GENOMIC DNA]</scope>
    <source>
        <strain evidence="2 3">JCM 17322</strain>
    </source>
</reference>
<dbReference type="Proteomes" id="UP000465361">
    <property type="component" value="Unassembled WGS sequence"/>
</dbReference>
<evidence type="ECO:0000256" key="1">
    <source>
        <dbReference type="SAM" id="MobiDB-lite"/>
    </source>
</evidence>
<feature type="compositionally biased region" description="Polar residues" evidence="1">
    <location>
        <begin position="59"/>
        <end position="68"/>
    </location>
</feature>
<name>A0A7I9XS22_9MYCO</name>
<accession>A0A7I9XS22</accession>
<evidence type="ECO:0000313" key="3">
    <source>
        <dbReference type="Proteomes" id="UP000465361"/>
    </source>
</evidence>
<dbReference type="EMBL" id="BLKW01000002">
    <property type="protein sequence ID" value="GFG72744.1"/>
    <property type="molecule type" value="Genomic_DNA"/>
</dbReference>
<keyword evidence="3" id="KW-1185">Reference proteome</keyword>
<protein>
    <submittedName>
        <fullName evidence="2">Uncharacterized protein</fullName>
    </submittedName>
</protein>